<reference evidence="3" key="1">
    <citation type="journal article" date="2023" name="Int. J. Syst. Evol. Microbiol.">
        <title>Mesoterricola silvestris gen. nov., sp. nov., Mesoterricola sediminis sp. nov., Geothrix oryzae sp. nov., Geothrix edaphica sp. nov., Geothrix rubra sp. nov., and Geothrix limicola sp. nov., six novel members of Acidobacteriota isolated from soils.</title>
        <authorList>
            <person name="Itoh H."/>
            <person name="Sugisawa Y."/>
            <person name="Mise K."/>
            <person name="Xu Z."/>
            <person name="Kuniyasu M."/>
            <person name="Ushijima N."/>
            <person name="Kawano K."/>
            <person name="Kobayashi E."/>
            <person name="Shiratori Y."/>
            <person name="Masuda Y."/>
            <person name="Senoo K."/>
        </authorList>
    </citation>
    <scope>NUCLEOTIDE SEQUENCE [LARGE SCALE GENOMIC DNA]</scope>
    <source>
        <strain evidence="3">W79</strain>
    </source>
</reference>
<feature type="transmembrane region" description="Helical" evidence="1">
    <location>
        <begin position="44"/>
        <end position="64"/>
    </location>
</feature>
<feature type="transmembrane region" description="Helical" evidence="1">
    <location>
        <begin position="16"/>
        <end position="37"/>
    </location>
</feature>
<protein>
    <submittedName>
        <fullName evidence="2">Uncharacterized protein</fullName>
    </submittedName>
</protein>
<dbReference type="RefSeq" id="WP_316415206.1">
    <property type="nucleotide sequence ID" value="NZ_AP027080.1"/>
</dbReference>
<sequence>MTDLPPRSSSPFAHPWVNLALCAVCVYAGILAAMVCLAAKDKTAYFFAAAFSFIAAFRLFQNFLKVKKS</sequence>
<evidence type="ECO:0000256" key="1">
    <source>
        <dbReference type="SAM" id="Phobius"/>
    </source>
</evidence>
<dbReference type="KEGG" id="msil:METEAL_14660"/>
<name>A0AA48K9G0_9BACT</name>
<keyword evidence="1" id="KW-0812">Transmembrane</keyword>
<keyword evidence="1" id="KW-1133">Transmembrane helix</keyword>
<proteinExistence type="predicted"/>
<dbReference type="EMBL" id="AP027080">
    <property type="protein sequence ID" value="BDU72292.1"/>
    <property type="molecule type" value="Genomic_DNA"/>
</dbReference>
<organism evidence="2 3">
    <name type="scientific">Mesoterricola silvestris</name>
    <dbReference type="NCBI Taxonomy" id="2927979"/>
    <lineage>
        <taxon>Bacteria</taxon>
        <taxon>Pseudomonadati</taxon>
        <taxon>Acidobacteriota</taxon>
        <taxon>Holophagae</taxon>
        <taxon>Holophagales</taxon>
        <taxon>Holophagaceae</taxon>
        <taxon>Mesoterricola</taxon>
    </lineage>
</organism>
<evidence type="ECO:0000313" key="2">
    <source>
        <dbReference type="EMBL" id="BDU72292.1"/>
    </source>
</evidence>
<evidence type="ECO:0000313" key="3">
    <source>
        <dbReference type="Proteomes" id="UP001238179"/>
    </source>
</evidence>
<gene>
    <name evidence="2" type="ORF">METEAL_14660</name>
</gene>
<dbReference type="AlphaFoldDB" id="A0AA48K9G0"/>
<keyword evidence="3" id="KW-1185">Reference proteome</keyword>
<keyword evidence="1" id="KW-0472">Membrane</keyword>
<accession>A0AA48K9G0</accession>
<dbReference type="Proteomes" id="UP001238179">
    <property type="component" value="Chromosome"/>
</dbReference>